<feature type="compositionally biased region" description="Basic and acidic residues" evidence="7">
    <location>
        <begin position="368"/>
        <end position="385"/>
    </location>
</feature>
<evidence type="ECO:0000256" key="7">
    <source>
        <dbReference type="SAM" id="MobiDB-lite"/>
    </source>
</evidence>
<proteinExistence type="inferred from homology"/>
<feature type="transmembrane region" description="Helical" evidence="8">
    <location>
        <begin position="44"/>
        <end position="62"/>
    </location>
</feature>
<sequence>MRHLPGGPEQKRRARPDPTVVHRAVRVTAAACAGFYSFRYGFHQPVTATYALFGAVAVGVLARVEGGARTRARTLLLTLPFAWVLICLGTALAVHSWTAALGMAGVGFAVSFGSVGGPRLVGLTNGLQLFYILPCFPPYAPDTLPQRLAGVTVGLLLLTAAELLLWPEPAPPDYRDRLARAARAVARLADLAAAECADGHRPAAAPSGPRPPGAPPDGRAPPAGGPSHDADDAEEAEEAAARLDELRLSRIPMMERPAGPGAVDRALTHSGSVLHAIAADLQRVRRYSAPGGPSAQAAGLVAATAQALRAAAAGVRPGGPLPSAEPIEARIAAFETARISAASVPDAIGDTAGPGPAADPPSSDGDGDGDHARGAGDHDRDHDHDRGRTAVARLVLGSAALNAAEGARFLTLTTRTARHAPPPPDDTPPDERPGPFWYAHEPAPRLWWHRISGNLTPRSVYFRNALRTALALSAARLVAGALDLSHGFWVLLATLTLMRTSAADTRMTLRPALVGTAGGAVVTAVLLIAVGEHPVFYAAALPPVMLFAFTVGPVLGLAWAQGTFTVVVAMVFTQLAPAGWRLAEARLVNVATGATIGILAGLCAWPKGGGQDLRRRTAELLDQSAAALRETVAVLTGTGPAQGALRRARHSVLLTEALYAQYRSERHDPAEDGPNFQAAVRTGQHTVRRAEPLLVRVPPGGAATGPDGAAALVGRADQVAAAFRRQGAALRGRAPTGTPDHQLADARTALRHARLIATRTPSDAAALDAVDVTLWLSGLLDDLERVNHGAPARPAPGAAR</sequence>
<feature type="transmembrane region" description="Helical" evidence="8">
    <location>
        <begin position="509"/>
        <end position="529"/>
    </location>
</feature>
<evidence type="ECO:0000256" key="3">
    <source>
        <dbReference type="ARBA" id="ARBA00022692"/>
    </source>
</evidence>
<feature type="transmembrane region" description="Helical" evidence="8">
    <location>
        <begin position="74"/>
        <end position="97"/>
    </location>
</feature>
<evidence type="ECO:0000313" key="10">
    <source>
        <dbReference type="EMBL" id="MFC5889284.1"/>
    </source>
</evidence>
<comment type="subcellular location">
    <subcellularLocation>
        <location evidence="1">Cell membrane</location>
        <topology evidence="1">Multi-pass membrane protein</topology>
    </subcellularLocation>
</comment>
<evidence type="ECO:0000313" key="11">
    <source>
        <dbReference type="Proteomes" id="UP001596067"/>
    </source>
</evidence>
<evidence type="ECO:0000256" key="8">
    <source>
        <dbReference type="SAM" id="Phobius"/>
    </source>
</evidence>
<dbReference type="Pfam" id="PF13515">
    <property type="entry name" value="FUSC_2"/>
    <property type="match status" value="1"/>
</dbReference>
<keyword evidence="3 8" id="KW-0812">Transmembrane</keyword>
<reference evidence="11" key="1">
    <citation type="journal article" date="2019" name="Int. J. Syst. Evol. Microbiol.">
        <title>The Global Catalogue of Microorganisms (GCM) 10K type strain sequencing project: providing services to taxonomists for standard genome sequencing and annotation.</title>
        <authorList>
            <consortium name="The Broad Institute Genomics Platform"/>
            <consortium name="The Broad Institute Genome Sequencing Center for Infectious Disease"/>
            <person name="Wu L."/>
            <person name="Ma J."/>
        </authorList>
    </citation>
    <scope>NUCLEOTIDE SEQUENCE [LARGE SCALE GENOMIC DNA]</scope>
    <source>
        <strain evidence="11">CGMCC 4.1469</strain>
    </source>
</reference>
<comment type="similarity">
    <text evidence="6">Belongs to the YccS/YhfK family.</text>
</comment>
<keyword evidence="2" id="KW-1003">Cell membrane</keyword>
<feature type="region of interest" description="Disordered" evidence="7">
    <location>
        <begin position="413"/>
        <end position="435"/>
    </location>
</feature>
<evidence type="ECO:0000256" key="6">
    <source>
        <dbReference type="ARBA" id="ARBA00043993"/>
    </source>
</evidence>
<feature type="region of interest" description="Disordered" evidence="7">
    <location>
        <begin position="198"/>
        <end position="239"/>
    </location>
</feature>
<gene>
    <name evidence="10" type="ORF">ACFP0N_30365</name>
</gene>
<dbReference type="PANTHER" id="PTHR30509">
    <property type="entry name" value="P-HYDROXYBENZOIC ACID EFFLUX PUMP SUBUNIT-RELATED"/>
    <property type="match status" value="1"/>
</dbReference>
<evidence type="ECO:0000256" key="4">
    <source>
        <dbReference type="ARBA" id="ARBA00022989"/>
    </source>
</evidence>
<accession>A0ABW1F8X8</accession>
<keyword evidence="5 8" id="KW-0472">Membrane</keyword>
<evidence type="ECO:0000256" key="5">
    <source>
        <dbReference type="ARBA" id="ARBA00023136"/>
    </source>
</evidence>
<protein>
    <submittedName>
        <fullName evidence="10">FUSC family protein</fullName>
    </submittedName>
</protein>
<feature type="compositionally biased region" description="Pro residues" evidence="7">
    <location>
        <begin position="208"/>
        <end position="219"/>
    </location>
</feature>
<feature type="compositionally biased region" description="Low complexity" evidence="7">
    <location>
        <begin position="349"/>
        <end position="364"/>
    </location>
</feature>
<organism evidence="10 11">
    <name type="scientific">Kitasatospora aburaviensis</name>
    <dbReference type="NCBI Taxonomy" id="67265"/>
    <lineage>
        <taxon>Bacteria</taxon>
        <taxon>Bacillati</taxon>
        <taxon>Actinomycetota</taxon>
        <taxon>Actinomycetes</taxon>
        <taxon>Kitasatosporales</taxon>
        <taxon>Streptomycetaceae</taxon>
        <taxon>Kitasatospora</taxon>
    </lineage>
</organism>
<dbReference type="EMBL" id="JBHSOD010000054">
    <property type="protein sequence ID" value="MFC5889284.1"/>
    <property type="molecule type" value="Genomic_DNA"/>
</dbReference>
<name>A0ABW1F8X8_9ACTN</name>
<feature type="domain" description="Integral membrane bound transporter" evidence="9">
    <location>
        <begin position="477"/>
        <end position="599"/>
    </location>
</feature>
<evidence type="ECO:0000256" key="1">
    <source>
        <dbReference type="ARBA" id="ARBA00004651"/>
    </source>
</evidence>
<dbReference type="Proteomes" id="UP001596067">
    <property type="component" value="Unassembled WGS sequence"/>
</dbReference>
<feature type="region of interest" description="Disordered" evidence="7">
    <location>
        <begin position="346"/>
        <end position="385"/>
    </location>
</feature>
<evidence type="ECO:0000256" key="2">
    <source>
        <dbReference type="ARBA" id="ARBA00022475"/>
    </source>
</evidence>
<keyword evidence="4 8" id="KW-1133">Transmembrane helix</keyword>
<dbReference type="PANTHER" id="PTHR30509:SF8">
    <property type="entry name" value="INNER MEMBRANE PROTEIN YCCS"/>
    <property type="match status" value="1"/>
</dbReference>
<keyword evidence="11" id="KW-1185">Reference proteome</keyword>
<feature type="transmembrane region" description="Helical" evidence="8">
    <location>
        <begin position="586"/>
        <end position="605"/>
    </location>
</feature>
<dbReference type="RefSeq" id="WP_313767616.1">
    <property type="nucleotide sequence ID" value="NZ_BAAAVH010000065.1"/>
</dbReference>
<comment type="caution">
    <text evidence="10">The sequence shown here is derived from an EMBL/GenBank/DDBJ whole genome shotgun (WGS) entry which is preliminary data.</text>
</comment>
<evidence type="ECO:0000259" key="9">
    <source>
        <dbReference type="Pfam" id="PF13515"/>
    </source>
</evidence>
<dbReference type="InterPro" id="IPR049453">
    <property type="entry name" value="Memb_transporter_dom"/>
</dbReference>